<evidence type="ECO:0000313" key="9">
    <source>
        <dbReference type="Proteomes" id="UP000215509"/>
    </source>
</evidence>
<gene>
    <name evidence="8" type="ORF">CF651_07735</name>
</gene>
<dbReference type="PANTHER" id="PTHR34220:SF7">
    <property type="entry name" value="SENSOR HISTIDINE KINASE YPDA"/>
    <property type="match status" value="1"/>
</dbReference>
<name>A0A229UTL7_9BACL</name>
<reference evidence="8 9" key="1">
    <citation type="submission" date="2017-07" db="EMBL/GenBank/DDBJ databases">
        <title>Genome sequencing and assembly of Paenibacillus rigui.</title>
        <authorList>
            <person name="Mayilraj S."/>
        </authorList>
    </citation>
    <scope>NUCLEOTIDE SEQUENCE [LARGE SCALE GENOMIC DNA]</scope>
    <source>
        <strain evidence="8 9">JCM 16352</strain>
    </source>
</reference>
<sequence length="598" mass="69030">MFGGSLPLFNRQPFSLRNTIFLRLLITFLLIMLPIVSLGVYLYHWIVQTASEDISKTAVSQIAFYLTDLENELERMRLQQFGILEDEDLNELTLTWNSMDAFKRTEKINSLWKRLNAIQNSSMYIKNVSVDVFPISKSISSANRTQDLDPLSYYENHPKFDIRNNQVIEWKGSLYLSTAKQSATKGEQPLFIIVIELDTVKLREALSQLNTYAGSGTLLFSKKTGDILVSVSEKQLNEDTNAFISQINQSNLTQNGTYTMLGNHYYTAFASSDYLNMSIIRFIPEEIIKKPLDKFYTWAWLFIFATIVIIAVYAFSTYKFIHKPLLTLVKSFRRMESGDLQFVIAHEAKDEFGYLYGRFNQMIANLRSLIDQVYKQKIMTQRAELKQLQSQINPHFLYNSFFILNTMAKMSDVERIEQFTTQLGEYFQFVTRNASDEVSLKQEIHHARMYTEIQELRFSRRIRVQFDALPQEAEQVSVPRLIIQPIIENAFEHSLEQMKHSGLIVIRFEMEEREIRIIVEDNGQSLSDNGLEQISNSLANGNDHTETTGLVNIHRRVKLTFGDAYGLRVSRSELGGLKVVICFSSEGGDAHDSIAHRR</sequence>
<dbReference type="CDD" id="cd06225">
    <property type="entry name" value="HAMP"/>
    <property type="match status" value="1"/>
</dbReference>
<dbReference type="Gene3D" id="3.30.565.10">
    <property type="entry name" value="Histidine kinase-like ATPase, C-terminal domain"/>
    <property type="match status" value="1"/>
</dbReference>
<dbReference type="GO" id="GO:0000155">
    <property type="term" value="F:phosphorelay sensor kinase activity"/>
    <property type="evidence" value="ECO:0007669"/>
    <property type="project" value="InterPro"/>
</dbReference>
<keyword evidence="8" id="KW-0418">Kinase</keyword>
<keyword evidence="5 6" id="KW-0472">Membrane</keyword>
<evidence type="ECO:0000256" key="5">
    <source>
        <dbReference type="ARBA" id="ARBA00023136"/>
    </source>
</evidence>
<dbReference type="SMART" id="SM00304">
    <property type="entry name" value="HAMP"/>
    <property type="match status" value="1"/>
</dbReference>
<dbReference type="InterPro" id="IPR003660">
    <property type="entry name" value="HAMP_dom"/>
</dbReference>
<dbReference type="Gene3D" id="6.10.340.10">
    <property type="match status" value="1"/>
</dbReference>
<comment type="subcellular location">
    <subcellularLocation>
        <location evidence="1">Cell membrane</location>
        <topology evidence="1">Multi-pass membrane protein</topology>
    </subcellularLocation>
</comment>
<keyword evidence="6" id="KW-1133">Transmembrane helix</keyword>
<dbReference type="InterPro" id="IPR050640">
    <property type="entry name" value="Bact_2-comp_sensor_kinase"/>
</dbReference>
<dbReference type="PANTHER" id="PTHR34220">
    <property type="entry name" value="SENSOR HISTIDINE KINASE YPDA"/>
    <property type="match status" value="1"/>
</dbReference>
<evidence type="ECO:0000256" key="3">
    <source>
        <dbReference type="ARBA" id="ARBA00022553"/>
    </source>
</evidence>
<keyword evidence="9" id="KW-1185">Reference proteome</keyword>
<feature type="domain" description="HAMP" evidence="7">
    <location>
        <begin position="319"/>
        <end position="371"/>
    </location>
</feature>
<evidence type="ECO:0000256" key="6">
    <source>
        <dbReference type="SAM" id="Phobius"/>
    </source>
</evidence>
<evidence type="ECO:0000256" key="4">
    <source>
        <dbReference type="ARBA" id="ARBA00022679"/>
    </source>
</evidence>
<dbReference type="InterPro" id="IPR036890">
    <property type="entry name" value="HATPase_C_sf"/>
</dbReference>
<keyword evidence="2" id="KW-1003">Cell membrane</keyword>
<dbReference type="Pfam" id="PF00672">
    <property type="entry name" value="HAMP"/>
    <property type="match status" value="1"/>
</dbReference>
<dbReference type="AlphaFoldDB" id="A0A229UTL7"/>
<evidence type="ECO:0000259" key="7">
    <source>
        <dbReference type="PROSITE" id="PS50885"/>
    </source>
</evidence>
<dbReference type="InterPro" id="IPR010559">
    <property type="entry name" value="Sig_transdc_His_kin_internal"/>
</dbReference>
<evidence type="ECO:0000256" key="1">
    <source>
        <dbReference type="ARBA" id="ARBA00004651"/>
    </source>
</evidence>
<keyword evidence="4" id="KW-0808">Transferase</keyword>
<evidence type="ECO:0000313" key="8">
    <source>
        <dbReference type="EMBL" id="OXM86734.1"/>
    </source>
</evidence>
<evidence type="ECO:0000256" key="2">
    <source>
        <dbReference type="ARBA" id="ARBA00022475"/>
    </source>
</evidence>
<protein>
    <submittedName>
        <fullName evidence="8">Two-component sensor histidine kinase</fullName>
    </submittedName>
</protein>
<dbReference type="SUPFAM" id="SSF158472">
    <property type="entry name" value="HAMP domain-like"/>
    <property type="match status" value="1"/>
</dbReference>
<dbReference type="Proteomes" id="UP000215509">
    <property type="component" value="Unassembled WGS sequence"/>
</dbReference>
<feature type="transmembrane region" description="Helical" evidence="6">
    <location>
        <begin position="20"/>
        <end position="43"/>
    </location>
</feature>
<feature type="transmembrane region" description="Helical" evidence="6">
    <location>
        <begin position="295"/>
        <end position="315"/>
    </location>
</feature>
<dbReference type="GO" id="GO:0005886">
    <property type="term" value="C:plasma membrane"/>
    <property type="evidence" value="ECO:0007669"/>
    <property type="project" value="UniProtKB-SubCell"/>
</dbReference>
<dbReference type="EMBL" id="NMQW01000012">
    <property type="protein sequence ID" value="OXM86734.1"/>
    <property type="molecule type" value="Genomic_DNA"/>
</dbReference>
<accession>A0A229UTL7</accession>
<dbReference type="PROSITE" id="PS50885">
    <property type="entry name" value="HAMP"/>
    <property type="match status" value="1"/>
</dbReference>
<dbReference type="OrthoDB" id="2062925at2"/>
<comment type="caution">
    <text evidence="8">The sequence shown here is derived from an EMBL/GenBank/DDBJ whole genome shotgun (WGS) entry which is preliminary data.</text>
</comment>
<organism evidence="8 9">
    <name type="scientific">Paenibacillus rigui</name>
    <dbReference type="NCBI Taxonomy" id="554312"/>
    <lineage>
        <taxon>Bacteria</taxon>
        <taxon>Bacillati</taxon>
        <taxon>Bacillota</taxon>
        <taxon>Bacilli</taxon>
        <taxon>Bacillales</taxon>
        <taxon>Paenibacillaceae</taxon>
        <taxon>Paenibacillus</taxon>
    </lineage>
</organism>
<dbReference type="SUPFAM" id="SSF55874">
    <property type="entry name" value="ATPase domain of HSP90 chaperone/DNA topoisomerase II/histidine kinase"/>
    <property type="match status" value="1"/>
</dbReference>
<proteinExistence type="predicted"/>
<dbReference type="Pfam" id="PF06580">
    <property type="entry name" value="His_kinase"/>
    <property type="match status" value="1"/>
</dbReference>
<keyword evidence="6" id="KW-0812">Transmembrane</keyword>
<keyword evidence="3" id="KW-0597">Phosphoprotein</keyword>